<dbReference type="InterPro" id="IPR046342">
    <property type="entry name" value="CBS_dom_sf"/>
</dbReference>
<dbReference type="InterPro" id="IPR051257">
    <property type="entry name" value="Diverse_CBS-Domain"/>
</dbReference>
<evidence type="ECO:0000256" key="2">
    <source>
        <dbReference type="PROSITE-ProRule" id="PRU00703"/>
    </source>
</evidence>
<dbReference type="EMBL" id="BAAADV010000004">
    <property type="protein sequence ID" value="GAA0674776.1"/>
    <property type="molecule type" value="Genomic_DNA"/>
</dbReference>
<evidence type="ECO:0000256" key="1">
    <source>
        <dbReference type="ARBA" id="ARBA00023122"/>
    </source>
</evidence>
<dbReference type="PANTHER" id="PTHR43080">
    <property type="entry name" value="CBS DOMAIN-CONTAINING PROTEIN CBSX3, MITOCHONDRIAL"/>
    <property type="match status" value="1"/>
</dbReference>
<reference evidence="4 5" key="1">
    <citation type="journal article" date="2019" name="Int. J. Syst. Evol. Microbiol.">
        <title>The Global Catalogue of Microorganisms (GCM) 10K type strain sequencing project: providing services to taxonomists for standard genome sequencing and annotation.</title>
        <authorList>
            <consortium name="The Broad Institute Genomics Platform"/>
            <consortium name="The Broad Institute Genome Sequencing Center for Infectious Disease"/>
            <person name="Wu L."/>
            <person name="Ma J."/>
        </authorList>
    </citation>
    <scope>NUCLEOTIDE SEQUENCE [LARGE SCALE GENOMIC DNA]</scope>
    <source>
        <strain evidence="4 5">JCM 16328</strain>
    </source>
</reference>
<evidence type="ECO:0000313" key="5">
    <source>
        <dbReference type="Proteomes" id="UP001500420"/>
    </source>
</evidence>
<dbReference type="SUPFAM" id="SSF54631">
    <property type="entry name" value="CBS-domain pair"/>
    <property type="match status" value="1"/>
</dbReference>
<dbReference type="SMART" id="SM00116">
    <property type="entry name" value="CBS"/>
    <property type="match status" value="2"/>
</dbReference>
<dbReference type="PROSITE" id="PS51371">
    <property type="entry name" value="CBS"/>
    <property type="match status" value="2"/>
</dbReference>
<comment type="caution">
    <text evidence="4">The sequence shown here is derived from an EMBL/GenBank/DDBJ whole genome shotgun (WGS) entry which is preliminary data.</text>
</comment>
<keyword evidence="5" id="KW-1185">Reference proteome</keyword>
<feature type="domain" description="CBS" evidence="3">
    <location>
        <begin position="6"/>
        <end position="64"/>
    </location>
</feature>
<evidence type="ECO:0000313" key="4">
    <source>
        <dbReference type="EMBL" id="GAA0674776.1"/>
    </source>
</evidence>
<keyword evidence="1 2" id="KW-0129">CBS domain</keyword>
<dbReference type="InterPro" id="IPR000644">
    <property type="entry name" value="CBS_dom"/>
</dbReference>
<organism evidence="4 5">
    <name type="scientific">Natronoarchaeum mannanilyticum</name>
    <dbReference type="NCBI Taxonomy" id="926360"/>
    <lineage>
        <taxon>Archaea</taxon>
        <taxon>Methanobacteriati</taxon>
        <taxon>Methanobacteriota</taxon>
        <taxon>Stenosarchaea group</taxon>
        <taxon>Halobacteria</taxon>
        <taxon>Halobacteriales</taxon>
        <taxon>Natronoarchaeaceae</taxon>
    </lineage>
</organism>
<dbReference type="Pfam" id="PF00571">
    <property type="entry name" value="CBS"/>
    <property type="match status" value="2"/>
</dbReference>
<dbReference type="Gene3D" id="3.10.580.10">
    <property type="entry name" value="CBS-domain"/>
    <property type="match status" value="1"/>
</dbReference>
<feature type="domain" description="CBS" evidence="3">
    <location>
        <begin position="71"/>
        <end position="128"/>
    </location>
</feature>
<evidence type="ECO:0000259" key="3">
    <source>
        <dbReference type="PROSITE" id="PS51371"/>
    </source>
</evidence>
<dbReference type="Proteomes" id="UP001500420">
    <property type="component" value="Unassembled WGS sequence"/>
</dbReference>
<protein>
    <recommendedName>
        <fullName evidence="3">CBS domain-containing protein</fullName>
    </recommendedName>
</protein>
<proteinExistence type="predicted"/>
<dbReference type="AlphaFoldDB" id="A0AAV3TBR4"/>
<gene>
    <name evidence="4" type="ORF">GCM10009020_22840</name>
</gene>
<accession>A0AAV3TBR4</accession>
<name>A0AAV3TBR4_9EURY</name>
<sequence>MTVDQIAREDVVTAPRNEDATAVAERMAEADVGAVVITRDGEPAGIVTDRQIATSVGTNGGIERLDAVDLMTEDPITVGTDAGLFELVQTFSGAGVRRLPVVDGDGDLVGIVSLDDLLVLLANEFADVGEVLEDQSARF</sequence>
<dbReference type="PANTHER" id="PTHR43080:SF2">
    <property type="entry name" value="CBS DOMAIN-CONTAINING PROTEIN"/>
    <property type="match status" value="1"/>
</dbReference>